<evidence type="ECO:0000256" key="1">
    <source>
        <dbReference type="SAM" id="SignalP"/>
    </source>
</evidence>
<reference evidence="2 3" key="1">
    <citation type="submission" date="2017-03" db="EMBL/GenBank/DDBJ databases">
        <title>Lifting the veil on microbial sulfur biogeochemistry in mining wastewaters.</title>
        <authorList>
            <person name="Kantor R.S."/>
            <person name="Colenbrander Nelson T."/>
            <person name="Marshall S."/>
            <person name="Bennett D."/>
            <person name="Apte S."/>
            <person name="Camacho D."/>
            <person name="Thomas B.C."/>
            <person name="Warren L.A."/>
            <person name="Banfield J.F."/>
        </authorList>
    </citation>
    <scope>NUCLEOTIDE SEQUENCE [LARGE SCALE GENOMIC DNA]</scope>
    <source>
        <strain evidence="2">32-69-9</strain>
    </source>
</reference>
<sequence length="143" mass="14297">MKSLFLTAGAVALALCASSASAQQTINLSAGFLPDPVEVDIYSGGPNDASDLGGSCVGSIAGSPDVVVNFRSQGGALSFSHVSGGDTSLIINGPDGRYYCNDDSNGLNPVLTWGSAPSGQYDVWVGAVGEPTGGTLLISESPL</sequence>
<feature type="signal peptide" evidence="1">
    <location>
        <begin position="1"/>
        <end position="22"/>
    </location>
</feature>
<dbReference type="Proteomes" id="UP000215595">
    <property type="component" value="Unassembled WGS sequence"/>
</dbReference>
<dbReference type="AlphaFoldDB" id="A0A258FWG0"/>
<evidence type="ECO:0000313" key="3">
    <source>
        <dbReference type="Proteomes" id="UP000215595"/>
    </source>
</evidence>
<gene>
    <name evidence="2" type="ORF">B7Z01_00080</name>
</gene>
<keyword evidence="1" id="KW-0732">Signal</keyword>
<evidence type="ECO:0000313" key="2">
    <source>
        <dbReference type="EMBL" id="OYX36092.1"/>
    </source>
</evidence>
<proteinExistence type="predicted"/>
<organism evidence="2 3">
    <name type="scientific">Brevundimonas subvibrioides</name>
    <dbReference type="NCBI Taxonomy" id="74313"/>
    <lineage>
        <taxon>Bacteria</taxon>
        <taxon>Pseudomonadati</taxon>
        <taxon>Pseudomonadota</taxon>
        <taxon>Alphaproteobacteria</taxon>
        <taxon>Caulobacterales</taxon>
        <taxon>Caulobacteraceae</taxon>
        <taxon>Brevundimonas</taxon>
    </lineage>
</organism>
<evidence type="ECO:0008006" key="4">
    <source>
        <dbReference type="Google" id="ProtNLM"/>
    </source>
</evidence>
<feature type="chain" id="PRO_5012288149" description="Peptidase S1" evidence="1">
    <location>
        <begin position="23"/>
        <end position="143"/>
    </location>
</feature>
<protein>
    <recommendedName>
        <fullName evidence="4">Peptidase S1</fullName>
    </recommendedName>
</protein>
<name>A0A258FWG0_9CAUL</name>
<dbReference type="EMBL" id="NCEB01000001">
    <property type="protein sequence ID" value="OYX36092.1"/>
    <property type="molecule type" value="Genomic_DNA"/>
</dbReference>
<comment type="caution">
    <text evidence="2">The sequence shown here is derived from an EMBL/GenBank/DDBJ whole genome shotgun (WGS) entry which is preliminary data.</text>
</comment>
<accession>A0A258FWG0</accession>